<gene>
    <name evidence="1" type="ORF">V2W30_02915</name>
</gene>
<accession>A0ACD5A5E8</accession>
<dbReference type="Proteomes" id="UP001432251">
    <property type="component" value="Chromosome"/>
</dbReference>
<evidence type="ECO:0000313" key="1">
    <source>
        <dbReference type="EMBL" id="WWQ62416.1"/>
    </source>
</evidence>
<organism evidence="1 2">
    <name type="scientific">Streptomyces citrinus</name>
    <dbReference type="NCBI Taxonomy" id="3118173"/>
    <lineage>
        <taxon>Bacteria</taxon>
        <taxon>Bacillati</taxon>
        <taxon>Actinomycetota</taxon>
        <taxon>Actinomycetes</taxon>
        <taxon>Kitasatosporales</taxon>
        <taxon>Streptomycetaceae</taxon>
        <taxon>Streptomyces</taxon>
    </lineage>
</organism>
<name>A0ACD5A5E8_9ACTN</name>
<protein>
    <submittedName>
        <fullName evidence="1">Enolase C-terminal domain-like protein</fullName>
    </submittedName>
</protein>
<sequence>MATDSAPPPSSTPALPASPERPCLPVERVDVSAYTVPTDAPEADGTLSWDTTTTVVAEVRSGGLTGTGWTYAPPAAADVVRHQLAPLVEGFDVLDIPATHARMCRAVRDAGRPGIVSCAISAVDIALWDLKARLLDLPLVRLLGANRDRVPVYGSGGFTTYHDTHLAAQLSGWVHGQHIPRVKIKIGEAWGRAATRDLQRVRHARQVIGPRAELYVDANGGYNRKQAVRIGEALAAVGVGWFEEPVSCDDLTGLRLVRDALLCDVTAGAYGYDLPSFARMIAAGAVDCLQADATRCGGITEFLRVAALAQAHGLEISSHHAPHAHADVAACVPNLRHLEWFHDHVRVESMLFGGVLDPTGGTLRPGRNGPGHGLVLRGEEMEEYRVAQRPTFRA</sequence>
<proteinExistence type="predicted"/>
<reference evidence="1" key="1">
    <citation type="journal article" date="2025" name="Int. J. Syst. Evol. Microbiol.">
        <title>Streptomyces citrinus sp. nov., with yellow diffusible pigment.</title>
        <authorList>
            <person name="He Y."/>
            <person name="Yang E."/>
            <person name="Xu J."/>
            <person name="Sun Y."/>
            <person name="Sun L."/>
        </authorList>
    </citation>
    <scope>NUCLEOTIDE SEQUENCE</scope>
    <source>
        <strain evidence="1">Q6</strain>
    </source>
</reference>
<keyword evidence="2" id="KW-1185">Reference proteome</keyword>
<evidence type="ECO:0000313" key="2">
    <source>
        <dbReference type="Proteomes" id="UP001432251"/>
    </source>
</evidence>
<dbReference type="EMBL" id="CP146022">
    <property type="protein sequence ID" value="WWQ62416.1"/>
    <property type="molecule type" value="Genomic_DNA"/>
</dbReference>